<dbReference type="GO" id="GO:0019354">
    <property type="term" value="P:siroheme biosynthetic process"/>
    <property type="evidence" value="ECO:0007669"/>
    <property type="project" value="InterPro"/>
</dbReference>
<dbReference type="GO" id="GO:0043115">
    <property type="term" value="F:precorrin-2 dehydrogenase activity"/>
    <property type="evidence" value="ECO:0007669"/>
    <property type="project" value="UniProtKB-EC"/>
</dbReference>
<dbReference type="NCBIfam" id="NF004045">
    <property type="entry name" value="PRK05562.1"/>
    <property type="match status" value="1"/>
</dbReference>
<reference evidence="6 7" key="1">
    <citation type="submission" date="2015-09" db="EMBL/GenBank/DDBJ databases">
        <title>Draft genome sequence of a Caloramator mitchellensis, a moderate thermophile from the Great Artesian Basin of Australia.</title>
        <authorList>
            <person name="Patel B.K."/>
        </authorList>
    </citation>
    <scope>NUCLEOTIDE SEQUENCE [LARGE SCALE GENOMIC DNA]</scope>
    <source>
        <strain evidence="6 7">VF08</strain>
    </source>
</reference>
<keyword evidence="5" id="KW-0627">Porphyrin biosynthesis</keyword>
<evidence type="ECO:0000313" key="7">
    <source>
        <dbReference type="Proteomes" id="UP000052015"/>
    </source>
</evidence>
<keyword evidence="3" id="KW-0560">Oxidoreductase</keyword>
<dbReference type="GO" id="GO:0004325">
    <property type="term" value="F:ferrochelatase activity"/>
    <property type="evidence" value="ECO:0007669"/>
    <property type="project" value="InterPro"/>
</dbReference>
<evidence type="ECO:0000313" key="6">
    <source>
        <dbReference type="EMBL" id="KRQ85909.1"/>
    </source>
</evidence>
<dbReference type="OrthoDB" id="1715866at2"/>
<dbReference type="Pfam" id="PF13241">
    <property type="entry name" value="NAD_binding_7"/>
    <property type="match status" value="1"/>
</dbReference>
<dbReference type="InterPro" id="IPR036291">
    <property type="entry name" value="NAD(P)-bd_dom_sf"/>
</dbReference>
<dbReference type="PANTHER" id="PTHR35330:SF1">
    <property type="entry name" value="SIROHEME BIOSYNTHESIS PROTEIN MET8"/>
    <property type="match status" value="1"/>
</dbReference>
<evidence type="ECO:0000256" key="3">
    <source>
        <dbReference type="ARBA" id="ARBA00023002"/>
    </source>
</evidence>
<gene>
    <name evidence="6" type="ORF">ABG79_02283</name>
</gene>
<dbReference type="EC" id="1.3.1.76" evidence="2"/>
<evidence type="ECO:0000256" key="2">
    <source>
        <dbReference type="ARBA" id="ARBA00012400"/>
    </source>
</evidence>
<name>A0A0R3JZA9_CALMK</name>
<dbReference type="STRING" id="908809.ABG79_02283"/>
<proteinExistence type="predicted"/>
<dbReference type="Gene3D" id="3.40.50.720">
    <property type="entry name" value="NAD(P)-binding Rossmann-like Domain"/>
    <property type="match status" value="1"/>
</dbReference>
<dbReference type="SUPFAM" id="SSF51735">
    <property type="entry name" value="NAD(P)-binding Rossmann-fold domains"/>
    <property type="match status" value="1"/>
</dbReference>
<dbReference type="InterPro" id="IPR028161">
    <property type="entry name" value="Met8-like"/>
</dbReference>
<dbReference type="RefSeq" id="WP_057979565.1">
    <property type="nucleotide sequence ID" value="NZ_LKHP01000020.1"/>
</dbReference>
<protein>
    <recommendedName>
        <fullName evidence="2">precorrin-2 dehydrogenase</fullName>
        <ecNumber evidence="2">1.3.1.76</ecNumber>
    </recommendedName>
</protein>
<accession>A0A0R3JZA9</accession>
<sequence length="211" mass="24606">MQEDNREDFQGMNFISLTLLSDKIRAGIIGAGRAGLIKTKSFIKNNVSVEVLSNEFLDEFYELKSDKLKLIKGEYKSDFLKDKHIVVIAVDGDVKDKIRDDCERQNKIYIDCSNFKDGNALMPMQGRTKNIYYSVNTFMGNPRASVFLSDRMHNFLMDFDEFVGFTSNIRSKANINRKDIMNFLNSRDFYFMYRKGKHNLVLKLFLEDCYD</sequence>
<keyword evidence="4" id="KW-0520">NAD</keyword>
<evidence type="ECO:0000256" key="1">
    <source>
        <dbReference type="ARBA" id="ARBA00005010"/>
    </source>
</evidence>
<comment type="caution">
    <text evidence="6">The sequence shown here is derived from an EMBL/GenBank/DDBJ whole genome shotgun (WGS) entry which is preliminary data.</text>
</comment>
<dbReference type="Proteomes" id="UP000052015">
    <property type="component" value="Unassembled WGS sequence"/>
</dbReference>
<dbReference type="EMBL" id="LKHP01000020">
    <property type="protein sequence ID" value="KRQ85909.1"/>
    <property type="molecule type" value="Genomic_DNA"/>
</dbReference>
<evidence type="ECO:0000256" key="4">
    <source>
        <dbReference type="ARBA" id="ARBA00023027"/>
    </source>
</evidence>
<comment type="pathway">
    <text evidence="1">Porphyrin-containing compound metabolism; siroheme biosynthesis; sirohydrochlorin from precorrin-2: step 1/1.</text>
</comment>
<organism evidence="6 7">
    <name type="scientific">Caloramator mitchellensis</name>
    <dbReference type="NCBI Taxonomy" id="908809"/>
    <lineage>
        <taxon>Bacteria</taxon>
        <taxon>Bacillati</taxon>
        <taxon>Bacillota</taxon>
        <taxon>Clostridia</taxon>
        <taxon>Eubacteriales</taxon>
        <taxon>Clostridiaceae</taxon>
        <taxon>Caloramator</taxon>
    </lineage>
</organism>
<dbReference type="AlphaFoldDB" id="A0A0R3JZA9"/>
<keyword evidence="7" id="KW-1185">Reference proteome</keyword>
<dbReference type="PANTHER" id="PTHR35330">
    <property type="entry name" value="SIROHEME BIOSYNTHESIS PROTEIN MET8"/>
    <property type="match status" value="1"/>
</dbReference>
<evidence type="ECO:0000256" key="5">
    <source>
        <dbReference type="ARBA" id="ARBA00023244"/>
    </source>
</evidence>